<dbReference type="PANTHER" id="PTHR30346:SF26">
    <property type="entry name" value="HYDROGEN PEROXIDE-INDUCIBLE GENES ACTIVATOR"/>
    <property type="match status" value="1"/>
</dbReference>
<proteinExistence type="inferred from homology"/>
<dbReference type="Gene3D" id="1.10.10.10">
    <property type="entry name" value="Winged helix-like DNA-binding domain superfamily/Winged helix DNA-binding domain"/>
    <property type="match status" value="1"/>
</dbReference>
<evidence type="ECO:0000256" key="1">
    <source>
        <dbReference type="ARBA" id="ARBA00009437"/>
    </source>
</evidence>
<dbReference type="InterPro" id="IPR005119">
    <property type="entry name" value="LysR_subst-bd"/>
</dbReference>
<comment type="caution">
    <text evidence="7">The sequence shown here is derived from an EMBL/GenBank/DDBJ whole genome shotgun (WGS) entry which is preliminary data.</text>
</comment>
<dbReference type="GO" id="GO:0003677">
    <property type="term" value="F:DNA binding"/>
    <property type="evidence" value="ECO:0007669"/>
    <property type="project" value="UniProtKB-KW"/>
</dbReference>
<protein>
    <submittedName>
        <fullName evidence="7">LysR family transcriptional regulator</fullName>
    </submittedName>
</protein>
<organism evidence="7 8">
    <name type="scientific">Rhodovulum marinum</name>
    <dbReference type="NCBI Taxonomy" id="320662"/>
    <lineage>
        <taxon>Bacteria</taxon>
        <taxon>Pseudomonadati</taxon>
        <taxon>Pseudomonadota</taxon>
        <taxon>Alphaproteobacteria</taxon>
        <taxon>Rhodobacterales</taxon>
        <taxon>Paracoccaceae</taxon>
        <taxon>Rhodovulum</taxon>
    </lineage>
</organism>
<dbReference type="AlphaFoldDB" id="A0A4R2PYB8"/>
<accession>A0A4R2PYB8</accession>
<reference evidence="7 8" key="1">
    <citation type="submission" date="2019-03" db="EMBL/GenBank/DDBJ databases">
        <title>Genomic Encyclopedia of Type Strains, Phase IV (KMG-IV): sequencing the most valuable type-strain genomes for metagenomic binning, comparative biology and taxonomic classification.</title>
        <authorList>
            <person name="Goeker M."/>
        </authorList>
    </citation>
    <scope>NUCLEOTIDE SEQUENCE [LARGE SCALE GENOMIC DNA]</scope>
    <source>
        <strain evidence="7 8">DSM 18063</strain>
    </source>
</reference>
<dbReference type="PRINTS" id="PR00039">
    <property type="entry name" value="HTHLYSR"/>
</dbReference>
<dbReference type="SUPFAM" id="SSF46785">
    <property type="entry name" value="Winged helix' DNA-binding domain"/>
    <property type="match status" value="1"/>
</dbReference>
<dbReference type="Proteomes" id="UP000294835">
    <property type="component" value="Unassembled WGS sequence"/>
</dbReference>
<sequence>MNITLRQLSYFIALAEARNFGRAAETMHVSQPALSVQIRELEATLGAQLVERKPRDVVLTPAGHDLLRHARRVMEEMRALKDSARWQSGLGGRLSLGVIPTVAPYLLPVALPMLRAQNLSLDLGIREALTDRLLVDLAEGRLDAALVALPTGRVDLVERDLFEDRFLLAGSAAQIGALGAGAEGIRPAALDPDRLLLLEEGHCLSDQALEVCAMKRDATRVDLGASSLATLCGLVAEGFGLTFLPEIALQSEQSASPGLTVRRFGAPEPARRLGLVRRRLSRDDGWFTGLAELLAEAGDRLTAHARARIPVEGLDNSAPGR</sequence>
<dbReference type="OrthoDB" id="9775392at2"/>
<dbReference type="CDD" id="cd08411">
    <property type="entry name" value="PBP2_OxyR"/>
    <property type="match status" value="1"/>
</dbReference>
<dbReference type="GO" id="GO:0003700">
    <property type="term" value="F:DNA-binding transcription factor activity"/>
    <property type="evidence" value="ECO:0007669"/>
    <property type="project" value="InterPro"/>
</dbReference>
<dbReference type="InterPro" id="IPR000847">
    <property type="entry name" value="LysR_HTH_N"/>
</dbReference>
<evidence type="ECO:0000313" key="7">
    <source>
        <dbReference type="EMBL" id="TCP41019.1"/>
    </source>
</evidence>
<feature type="domain" description="HTH lysR-type" evidence="6">
    <location>
        <begin position="3"/>
        <end position="60"/>
    </location>
</feature>
<dbReference type="Gene3D" id="3.40.190.10">
    <property type="entry name" value="Periplasmic binding protein-like II"/>
    <property type="match status" value="2"/>
</dbReference>
<keyword evidence="8" id="KW-1185">Reference proteome</keyword>
<keyword evidence="3" id="KW-0238">DNA-binding</keyword>
<evidence type="ECO:0000256" key="5">
    <source>
        <dbReference type="ARBA" id="ARBA00023163"/>
    </source>
</evidence>
<keyword evidence="2" id="KW-0805">Transcription regulation</keyword>
<dbReference type="EMBL" id="SLXP01000006">
    <property type="protein sequence ID" value="TCP41019.1"/>
    <property type="molecule type" value="Genomic_DNA"/>
</dbReference>
<dbReference type="PROSITE" id="PS50931">
    <property type="entry name" value="HTH_LYSR"/>
    <property type="match status" value="1"/>
</dbReference>
<evidence type="ECO:0000256" key="2">
    <source>
        <dbReference type="ARBA" id="ARBA00023015"/>
    </source>
</evidence>
<dbReference type="Pfam" id="PF03466">
    <property type="entry name" value="LysR_substrate"/>
    <property type="match status" value="1"/>
</dbReference>
<keyword evidence="4" id="KW-0010">Activator</keyword>
<gene>
    <name evidence="7" type="ORF">EV662_106236</name>
</gene>
<dbReference type="Pfam" id="PF00126">
    <property type="entry name" value="HTH_1"/>
    <property type="match status" value="1"/>
</dbReference>
<dbReference type="GO" id="GO:0032993">
    <property type="term" value="C:protein-DNA complex"/>
    <property type="evidence" value="ECO:0007669"/>
    <property type="project" value="TreeGrafter"/>
</dbReference>
<evidence type="ECO:0000313" key="8">
    <source>
        <dbReference type="Proteomes" id="UP000294835"/>
    </source>
</evidence>
<evidence type="ECO:0000256" key="4">
    <source>
        <dbReference type="ARBA" id="ARBA00023159"/>
    </source>
</evidence>
<evidence type="ECO:0000259" key="6">
    <source>
        <dbReference type="PROSITE" id="PS50931"/>
    </source>
</evidence>
<keyword evidence="5" id="KW-0804">Transcription</keyword>
<dbReference type="PANTHER" id="PTHR30346">
    <property type="entry name" value="TRANSCRIPTIONAL DUAL REGULATOR HCAR-RELATED"/>
    <property type="match status" value="1"/>
</dbReference>
<dbReference type="SUPFAM" id="SSF53850">
    <property type="entry name" value="Periplasmic binding protein-like II"/>
    <property type="match status" value="1"/>
</dbReference>
<dbReference type="FunFam" id="1.10.10.10:FF:000001">
    <property type="entry name" value="LysR family transcriptional regulator"/>
    <property type="match status" value="1"/>
</dbReference>
<evidence type="ECO:0000256" key="3">
    <source>
        <dbReference type="ARBA" id="ARBA00023125"/>
    </source>
</evidence>
<dbReference type="InterPro" id="IPR036390">
    <property type="entry name" value="WH_DNA-bd_sf"/>
</dbReference>
<name>A0A4R2PYB8_9RHOB</name>
<dbReference type="InterPro" id="IPR036388">
    <property type="entry name" value="WH-like_DNA-bd_sf"/>
</dbReference>
<dbReference type="RefSeq" id="WP_132462308.1">
    <property type="nucleotide sequence ID" value="NZ_SLXP01000006.1"/>
</dbReference>
<comment type="similarity">
    <text evidence="1">Belongs to the LysR transcriptional regulatory family.</text>
</comment>